<protein>
    <submittedName>
        <fullName evidence="1">Four helix bundle protein</fullName>
    </submittedName>
</protein>
<dbReference type="Proteomes" id="UP000316727">
    <property type="component" value="Unassembled WGS sequence"/>
</dbReference>
<proteinExistence type="predicted"/>
<organism evidence="1 2">
    <name type="scientific">Pontibacter mangrovi</name>
    <dbReference type="NCBI Taxonomy" id="2589816"/>
    <lineage>
        <taxon>Bacteria</taxon>
        <taxon>Pseudomonadati</taxon>
        <taxon>Bacteroidota</taxon>
        <taxon>Cytophagia</taxon>
        <taxon>Cytophagales</taxon>
        <taxon>Hymenobacteraceae</taxon>
        <taxon>Pontibacter</taxon>
    </lineage>
</organism>
<dbReference type="AlphaFoldDB" id="A0A501W7H4"/>
<evidence type="ECO:0000313" key="2">
    <source>
        <dbReference type="Proteomes" id="UP000316727"/>
    </source>
</evidence>
<dbReference type="RefSeq" id="WP_140620668.1">
    <property type="nucleotide sequence ID" value="NZ_VFRQ01000003.1"/>
</dbReference>
<dbReference type="PIRSF" id="PIRSF035652">
    <property type="entry name" value="CHP02436"/>
    <property type="match status" value="1"/>
</dbReference>
<dbReference type="SUPFAM" id="SSF158446">
    <property type="entry name" value="IVS-encoded protein-like"/>
    <property type="match status" value="1"/>
</dbReference>
<dbReference type="InterPro" id="IPR012657">
    <property type="entry name" value="23S_rRNA-intervening_sequence"/>
</dbReference>
<dbReference type="PANTHER" id="PTHR38471:SF2">
    <property type="entry name" value="FOUR HELIX BUNDLE PROTEIN"/>
    <property type="match status" value="1"/>
</dbReference>
<dbReference type="OrthoDB" id="285993at2"/>
<comment type="caution">
    <text evidence="1">The sequence shown here is derived from an EMBL/GenBank/DDBJ whole genome shotgun (WGS) entry which is preliminary data.</text>
</comment>
<dbReference type="InterPro" id="IPR036583">
    <property type="entry name" value="23S_rRNA_IVS_sf"/>
</dbReference>
<dbReference type="Pfam" id="PF05635">
    <property type="entry name" value="23S_rRNA_IVP"/>
    <property type="match status" value="1"/>
</dbReference>
<dbReference type="Gene3D" id="1.20.1440.60">
    <property type="entry name" value="23S rRNA-intervening sequence"/>
    <property type="match status" value="1"/>
</dbReference>
<name>A0A501W7H4_9BACT</name>
<reference evidence="1 2" key="1">
    <citation type="submission" date="2019-06" db="EMBL/GenBank/DDBJ databases">
        <title>A novel bacterium of genus Pontibacter, isolated from marine sediment.</title>
        <authorList>
            <person name="Huang H."/>
            <person name="Mo K."/>
            <person name="Hu Y."/>
        </authorList>
    </citation>
    <scope>NUCLEOTIDE SEQUENCE [LARGE SCALE GENOMIC DNA]</scope>
    <source>
        <strain evidence="1 2">HB172049</strain>
    </source>
</reference>
<gene>
    <name evidence="1" type="ORF">FJM65_06375</name>
</gene>
<dbReference type="EMBL" id="VFRQ01000003">
    <property type="protein sequence ID" value="TPE44652.1"/>
    <property type="molecule type" value="Genomic_DNA"/>
</dbReference>
<dbReference type="PANTHER" id="PTHR38471">
    <property type="entry name" value="FOUR HELIX BUNDLE PROTEIN"/>
    <property type="match status" value="1"/>
</dbReference>
<keyword evidence="2" id="KW-1185">Reference proteome</keyword>
<dbReference type="NCBIfam" id="TIGR02436">
    <property type="entry name" value="four helix bundle protein"/>
    <property type="match status" value="1"/>
</dbReference>
<accession>A0A501W7H4</accession>
<evidence type="ECO:0000313" key="1">
    <source>
        <dbReference type="EMBL" id="TPE44652.1"/>
    </source>
</evidence>
<sequence length="128" mass="14401">MSKSIIAEKSYAFAVRVVRMYQHLSAEKKEFVLSKQVLRSGTSIGANVQEATGGQSTADFIHKLSIARKEARETSYWLRLLHETGYIETKHYKSIHDDCLELIKILNSIILTSQGKSKTNSEPGTRNS</sequence>